<reference evidence="3 4" key="1">
    <citation type="submission" date="2018-06" db="EMBL/GenBank/DDBJ databases">
        <title>Genomic Encyclopedia of Type Strains, Phase III (KMG-III): the genomes of soil and plant-associated and newly described type strains.</title>
        <authorList>
            <person name="Whitman W."/>
        </authorList>
    </citation>
    <scope>NUCLEOTIDE SEQUENCE [LARGE SCALE GENOMIC DNA]</scope>
    <source>
        <strain evidence="3 4">CECT 7730</strain>
    </source>
</reference>
<dbReference type="InterPro" id="IPR007844">
    <property type="entry name" value="AsmA"/>
</dbReference>
<dbReference type="PANTHER" id="PTHR30441:SF4">
    <property type="entry name" value="PROTEIN ASMA"/>
    <property type="match status" value="1"/>
</dbReference>
<name>A0A318V144_9GAMM</name>
<dbReference type="EMBL" id="QKLW01000007">
    <property type="protein sequence ID" value="PYF79925.1"/>
    <property type="molecule type" value="Genomic_DNA"/>
</dbReference>
<organism evidence="3 4">
    <name type="scientific">Marinomonas alcarazii</name>
    <dbReference type="NCBI Taxonomy" id="491949"/>
    <lineage>
        <taxon>Bacteria</taxon>
        <taxon>Pseudomonadati</taxon>
        <taxon>Pseudomonadota</taxon>
        <taxon>Gammaproteobacteria</taxon>
        <taxon>Oceanospirillales</taxon>
        <taxon>Oceanospirillaceae</taxon>
        <taxon>Marinomonas</taxon>
    </lineage>
</organism>
<keyword evidence="4" id="KW-1185">Reference proteome</keyword>
<gene>
    <name evidence="3" type="ORF">DFP75_10790</name>
</gene>
<accession>A0A318V144</accession>
<evidence type="ECO:0000313" key="4">
    <source>
        <dbReference type="Proteomes" id="UP000247551"/>
    </source>
</evidence>
<proteinExistence type="predicted"/>
<dbReference type="GO" id="GO:0090313">
    <property type="term" value="P:regulation of protein targeting to membrane"/>
    <property type="evidence" value="ECO:0007669"/>
    <property type="project" value="TreeGrafter"/>
</dbReference>
<feature type="region of interest" description="Disordered" evidence="1">
    <location>
        <begin position="129"/>
        <end position="161"/>
    </location>
</feature>
<feature type="compositionally biased region" description="Low complexity" evidence="1">
    <location>
        <begin position="135"/>
        <end position="153"/>
    </location>
</feature>
<dbReference type="Proteomes" id="UP000247551">
    <property type="component" value="Unassembled WGS sequence"/>
</dbReference>
<dbReference type="GO" id="GO:0005886">
    <property type="term" value="C:plasma membrane"/>
    <property type="evidence" value="ECO:0007669"/>
    <property type="project" value="TreeGrafter"/>
</dbReference>
<dbReference type="Pfam" id="PF05170">
    <property type="entry name" value="AsmA"/>
    <property type="match status" value="1"/>
</dbReference>
<dbReference type="PANTHER" id="PTHR30441">
    <property type="entry name" value="DUF748 DOMAIN-CONTAINING PROTEIN"/>
    <property type="match status" value="1"/>
</dbReference>
<evidence type="ECO:0000259" key="2">
    <source>
        <dbReference type="Pfam" id="PF05170"/>
    </source>
</evidence>
<comment type="caution">
    <text evidence="3">The sequence shown here is derived from an EMBL/GenBank/DDBJ whole genome shotgun (WGS) entry which is preliminary data.</text>
</comment>
<evidence type="ECO:0000313" key="3">
    <source>
        <dbReference type="EMBL" id="PYF79925.1"/>
    </source>
</evidence>
<evidence type="ECO:0000256" key="1">
    <source>
        <dbReference type="SAM" id="MobiDB-lite"/>
    </source>
</evidence>
<feature type="domain" description="AsmA" evidence="2">
    <location>
        <begin position="11"/>
        <end position="615"/>
    </location>
</feature>
<dbReference type="AlphaFoldDB" id="A0A318V144"/>
<dbReference type="RefSeq" id="WP_110576671.1">
    <property type="nucleotide sequence ID" value="NZ_QKLW01000007.1"/>
</dbReference>
<protein>
    <submittedName>
        <fullName evidence="3">AsmA protein</fullName>
    </submittedName>
</protein>
<dbReference type="InterPro" id="IPR052894">
    <property type="entry name" value="AsmA-related"/>
</dbReference>
<feature type="region of interest" description="Disordered" evidence="1">
    <location>
        <begin position="740"/>
        <end position="762"/>
    </location>
</feature>
<sequence>MVWIKRLSLLLAAVFAIIAILLAYVMLFVNPNDFKDELKSVAQEKANVTLRLDGDISWSFFPWLGLSLEDIGVALGTDAEIVQFDRAEFGLAILPLLEQKIQVNKVSLVNVKARLNKDAQGQGNWQLETADGLNASGSTASASSDTTIPASSAQTNDQNDAINKKLPDIQLDELRIENAQVEYRDEQANQLINATLNVQLNDVQWDKAWPMVMDIAVTQSDLQGQSPIKAKASLNANLAVFPEREFLSLDSLVLSADVESAALPTSPMNAKLSAVKVDVDLPQENVLIDGLNLSSFGVNLDAKIQAYQVLSEPQFSAVLSVGEFNPRYLLTRLKLPLPEMSDETAMTKARANITVEGDMNSITAQPISIVLDDTSIEANAVVDLSPLRWDVKVAGKNMNLDRYLPTPIEANENGSKEAITDAQIEEQVETDASDLIPVELIRGLNGHVGMTFEGLTVKKLKIDKISLDSSQQNGLVTVSPLNVALYKGTVSSKASLDVRGKTPILDVSPAIDGVQIQPLLVDFMEMDKIAGATYLDGDLRAKGNRIDDLMSSLQGDLLVEIKQGALVGTNLTKTVCEGIAAVNKDQLNAEQFGPDTPFETMRFPAHIVNGRVSTPGLKISSAGIQVTGDGVVSLPDSSLNYQANVSVAGSALDKACRVNEKLTRLAFPIVCKGQFSDDPAGLCRPDLKGFASLFANIAKEELTLKLDKEKAELKAKAEAEKARLQEKADAEKARLKAELEEKRKAEEERAKEKLKEKLKNLF</sequence>